<dbReference type="PANTHER" id="PTHR21708">
    <property type="entry name" value="PROBABLE 2-DEHYDROPANTOATE 2-REDUCTASE"/>
    <property type="match status" value="1"/>
</dbReference>
<dbReference type="GO" id="GO:0008677">
    <property type="term" value="F:2-dehydropantoate 2-reductase activity"/>
    <property type="evidence" value="ECO:0007669"/>
    <property type="project" value="UniProtKB-EC"/>
</dbReference>
<dbReference type="FunFam" id="1.10.1040.10:FF:000017">
    <property type="entry name" value="2-dehydropantoate 2-reductase"/>
    <property type="match status" value="1"/>
</dbReference>
<keyword evidence="13" id="KW-1185">Reference proteome</keyword>
<dbReference type="InterPro" id="IPR003710">
    <property type="entry name" value="ApbA"/>
</dbReference>
<gene>
    <name evidence="12" type="ORF">EDC27_0980</name>
</gene>
<comment type="similarity">
    <text evidence="2 9">Belongs to the ketopantoate reductase family.</text>
</comment>
<comment type="pathway">
    <text evidence="1 9">Cofactor biosynthesis; (R)-pantothenate biosynthesis; (R)-pantoate from 3-methyl-2-oxobutanoate: step 2/2.</text>
</comment>
<dbReference type="Gene3D" id="1.10.1040.10">
    <property type="entry name" value="N-(1-d-carboxylethyl)-l-norvaline Dehydrogenase, domain 2"/>
    <property type="match status" value="1"/>
</dbReference>
<name>A0A3N1VNK3_9BACT</name>
<dbReference type="SUPFAM" id="SSF51735">
    <property type="entry name" value="NAD(P)-binding Rossmann-fold domains"/>
    <property type="match status" value="1"/>
</dbReference>
<evidence type="ECO:0000256" key="3">
    <source>
        <dbReference type="ARBA" id="ARBA00013014"/>
    </source>
</evidence>
<dbReference type="RefSeq" id="WP_123289485.1">
    <property type="nucleotide sequence ID" value="NZ_RJVA01000010.1"/>
</dbReference>
<evidence type="ECO:0000256" key="5">
    <source>
        <dbReference type="ARBA" id="ARBA00022857"/>
    </source>
</evidence>
<proteinExistence type="inferred from homology"/>
<dbReference type="OrthoDB" id="5333395at2"/>
<dbReference type="UniPathway" id="UPA00028">
    <property type="reaction ID" value="UER00004"/>
</dbReference>
<evidence type="ECO:0000256" key="8">
    <source>
        <dbReference type="ARBA" id="ARBA00048793"/>
    </source>
</evidence>
<dbReference type="InterPro" id="IPR013332">
    <property type="entry name" value="KPR_N"/>
</dbReference>
<dbReference type="InterPro" id="IPR013328">
    <property type="entry name" value="6PGD_dom2"/>
</dbReference>
<dbReference type="InterPro" id="IPR051402">
    <property type="entry name" value="KPR-Related"/>
</dbReference>
<dbReference type="GO" id="GO:0005737">
    <property type="term" value="C:cytoplasm"/>
    <property type="evidence" value="ECO:0007669"/>
    <property type="project" value="TreeGrafter"/>
</dbReference>
<comment type="catalytic activity">
    <reaction evidence="8 9">
        <text>(R)-pantoate + NADP(+) = 2-dehydropantoate + NADPH + H(+)</text>
        <dbReference type="Rhea" id="RHEA:16233"/>
        <dbReference type="ChEBI" id="CHEBI:11561"/>
        <dbReference type="ChEBI" id="CHEBI:15378"/>
        <dbReference type="ChEBI" id="CHEBI:15980"/>
        <dbReference type="ChEBI" id="CHEBI:57783"/>
        <dbReference type="ChEBI" id="CHEBI:58349"/>
        <dbReference type="EC" id="1.1.1.169"/>
    </reaction>
</comment>
<evidence type="ECO:0000256" key="2">
    <source>
        <dbReference type="ARBA" id="ARBA00007870"/>
    </source>
</evidence>
<comment type="caution">
    <text evidence="12">The sequence shown here is derived from an EMBL/GenBank/DDBJ whole genome shotgun (WGS) entry which is preliminary data.</text>
</comment>
<dbReference type="Proteomes" id="UP000276223">
    <property type="component" value="Unassembled WGS sequence"/>
</dbReference>
<keyword evidence="5 9" id="KW-0521">NADP</keyword>
<protein>
    <recommendedName>
        <fullName evidence="4 9">2-dehydropantoate 2-reductase</fullName>
        <ecNumber evidence="3 9">1.1.1.169</ecNumber>
    </recommendedName>
    <alternativeName>
        <fullName evidence="7 9">Ketopantoate reductase</fullName>
    </alternativeName>
</protein>
<evidence type="ECO:0000313" key="12">
    <source>
        <dbReference type="EMBL" id="ROR01792.1"/>
    </source>
</evidence>
<keyword evidence="9" id="KW-0566">Pantothenate biosynthesis</keyword>
<accession>A0A3N1VNK3</accession>
<dbReference type="AlphaFoldDB" id="A0A3N1VNK3"/>
<dbReference type="InterPro" id="IPR008927">
    <property type="entry name" value="6-PGluconate_DH-like_C_sf"/>
</dbReference>
<feature type="domain" description="Ketopantoate reductase N-terminal" evidence="10">
    <location>
        <begin position="3"/>
        <end position="151"/>
    </location>
</feature>
<dbReference type="SUPFAM" id="SSF48179">
    <property type="entry name" value="6-phosphogluconate dehydrogenase C-terminal domain-like"/>
    <property type="match status" value="1"/>
</dbReference>
<evidence type="ECO:0000256" key="7">
    <source>
        <dbReference type="ARBA" id="ARBA00032024"/>
    </source>
</evidence>
<dbReference type="Pfam" id="PF08546">
    <property type="entry name" value="ApbA_C"/>
    <property type="match status" value="1"/>
</dbReference>
<dbReference type="Gene3D" id="3.40.50.720">
    <property type="entry name" value="NAD(P)-binding Rossmann-like Domain"/>
    <property type="match status" value="1"/>
</dbReference>
<organism evidence="12 13">
    <name type="scientific">Desulfosoma caldarium</name>
    <dbReference type="NCBI Taxonomy" id="610254"/>
    <lineage>
        <taxon>Bacteria</taxon>
        <taxon>Pseudomonadati</taxon>
        <taxon>Thermodesulfobacteriota</taxon>
        <taxon>Syntrophobacteria</taxon>
        <taxon>Syntrophobacterales</taxon>
        <taxon>Syntrophobacteraceae</taxon>
        <taxon>Desulfosoma</taxon>
    </lineage>
</organism>
<dbReference type="EC" id="1.1.1.169" evidence="3 9"/>
<evidence type="ECO:0000313" key="13">
    <source>
        <dbReference type="Proteomes" id="UP000276223"/>
    </source>
</evidence>
<sequence>MDVLVVGAGAIGGYYGGRLAQGGACVSVVARSDYAVVVREGIRIQSPAGDFHFRPDRVVREAEDLGRYPDVILVGLKVLEHIRPEELIRGAMGPKTSVLLIQNGVDVERPVAEAFPENEILSGLAFICVHRTAPGYVLHQDYGRLVLGRYPQGASSTAEKLAEIFRRAGVPCEVTASVVTARWQKLVWNAPFNPMSVLCGGASTAEMLGHEETENLVRAVMQEVCAVASAVGHALPDDVVDRMIADTRTMTPYKTSMLLDYEAGRPMEVEAILGNAVRIARRHGVQVPHMETLYALMCGISRK</sequence>
<dbReference type="PANTHER" id="PTHR21708:SF26">
    <property type="entry name" value="2-DEHYDROPANTOATE 2-REDUCTASE"/>
    <property type="match status" value="1"/>
</dbReference>
<dbReference type="InterPro" id="IPR013752">
    <property type="entry name" value="KPA_reductase"/>
</dbReference>
<evidence type="ECO:0000256" key="4">
    <source>
        <dbReference type="ARBA" id="ARBA00019465"/>
    </source>
</evidence>
<evidence type="ECO:0000259" key="11">
    <source>
        <dbReference type="Pfam" id="PF08546"/>
    </source>
</evidence>
<reference evidence="12 13" key="1">
    <citation type="submission" date="2018-11" db="EMBL/GenBank/DDBJ databases">
        <title>Genomic Encyclopedia of Type Strains, Phase IV (KMG-IV): sequencing the most valuable type-strain genomes for metagenomic binning, comparative biology and taxonomic classification.</title>
        <authorList>
            <person name="Goeker M."/>
        </authorList>
    </citation>
    <scope>NUCLEOTIDE SEQUENCE [LARGE SCALE GENOMIC DNA]</scope>
    <source>
        <strain evidence="12 13">DSM 22027</strain>
    </source>
</reference>
<dbReference type="NCBIfam" id="TIGR00745">
    <property type="entry name" value="apbA_panE"/>
    <property type="match status" value="1"/>
</dbReference>
<evidence type="ECO:0000256" key="1">
    <source>
        <dbReference type="ARBA" id="ARBA00004994"/>
    </source>
</evidence>
<keyword evidence="6 9" id="KW-0560">Oxidoreductase</keyword>
<feature type="domain" description="Ketopantoate reductase C-terminal" evidence="11">
    <location>
        <begin position="179"/>
        <end position="297"/>
    </location>
</feature>
<comment type="function">
    <text evidence="9">Catalyzes the NADPH-dependent reduction of ketopantoate into pantoic acid.</text>
</comment>
<evidence type="ECO:0000259" key="10">
    <source>
        <dbReference type="Pfam" id="PF02558"/>
    </source>
</evidence>
<dbReference type="GO" id="GO:0015940">
    <property type="term" value="P:pantothenate biosynthetic process"/>
    <property type="evidence" value="ECO:0007669"/>
    <property type="project" value="UniProtKB-UniPathway"/>
</dbReference>
<dbReference type="EMBL" id="RJVA01000010">
    <property type="protein sequence ID" value="ROR01792.1"/>
    <property type="molecule type" value="Genomic_DNA"/>
</dbReference>
<dbReference type="InterPro" id="IPR036291">
    <property type="entry name" value="NAD(P)-bd_dom_sf"/>
</dbReference>
<dbReference type="Pfam" id="PF02558">
    <property type="entry name" value="ApbA"/>
    <property type="match status" value="1"/>
</dbReference>
<evidence type="ECO:0000256" key="9">
    <source>
        <dbReference type="RuleBase" id="RU362068"/>
    </source>
</evidence>
<evidence type="ECO:0000256" key="6">
    <source>
        <dbReference type="ARBA" id="ARBA00023002"/>
    </source>
</evidence>